<dbReference type="EMBL" id="JBBKAJ010000022">
    <property type="protein sequence ID" value="MEJ8636876.1"/>
    <property type="molecule type" value="Genomic_DNA"/>
</dbReference>
<proteinExistence type="predicted"/>
<evidence type="ECO:0000313" key="2">
    <source>
        <dbReference type="Proteomes" id="UP001377168"/>
    </source>
</evidence>
<keyword evidence="1" id="KW-0378">Hydrolase</keyword>
<reference evidence="1" key="1">
    <citation type="submission" date="2024-03" db="EMBL/GenBank/DDBJ databases">
        <title>Novel Streptomyces species of biotechnological and ecological value are a feature of Machair soil.</title>
        <authorList>
            <person name="Prole J.R."/>
            <person name="Goodfellow M."/>
            <person name="Allenby N."/>
            <person name="Ward A.C."/>
        </authorList>
    </citation>
    <scope>NUCLEOTIDE SEQUENCE</scope>
    <source>
        <strain evidence="1">MS2.AVA.5</strain>
    </source>
</reference>
<protein>
    <submittedName>
        <fullName evidence="1">Alpha/beta hydrolase-fold protein</fullName>
    </submittedName>
</protein>
<keyword evidence="2" id="KW-1185">Reference proteome</keyword>
<evidence type="ECO:0000313" key="1">
    <source>
        <dbReference type="EMBL" id="MEJ8636876.1"/>
    </source>
</evidence>
<sequence length="407" mass="43188">MNLTGNTFFVITIVLVVIAVLLPLLLWSRLRGPAVVRGACRLFMVVFAQATAVLMVFVSVNNSNGLYGSWDDLLGTSNHVNNAVDLGPSGTGGRQIAALPKVRQTFEKVDEPGLGNGLRRTYLKGAVSGVEGEVYVWLPPQYDDPAYRDKQFPVVELLAGFPGSSKSWFRAMKVQSRIQPLIESGVVAPFILVSPRTMLLGDKDTGYANVPGTVNADSWLTVDVRKMVADNFRASLAPTSWAIAGYSAGGHGAAKLALAHPDRYSAAVSLSGYSDPAAEKTSITGADPQLRRENDVLNILMAAKTPPRVSLLATGEGADGYLPGLALRDAAKPPTTVEVRPTVGGHITRVWGAELPYAFRWLTREMHLEDGTPGEGGPGGGAGRQDRPEPEGAEVDEPSGAGGGMLE</sequence>
<gene>
    <name evidence="1" type="ORF">WKI67_26290</name>
</gene>
<organism evidence="1 2">
    <name type="scientific">Streptomyces achmelvichensis</name>
    <dbReference type="NCBI Taxonomy" id="3134111"/>
    <lineage>
        <taxon>Bacteria</taxon>
        <taxon>Bacillati</taxon>
        <taxon>Actinomycetota</taxon>
        <taxon>Actinomycetes</taxon>
        <taxon>Kitasatosporales</taxon>
        <taxon>Streptomycetaceae</taxon>
        <taxon>Streptomyces</taxon>
    </lineage>
</organism>
<dbReference type="Proteomes" id="UP001377168">
    <property type="component" value="Unassembled WGS sequence"/>
</dbReference>
<name>A0ACC6PZP0_9ACTN</name>
<accession>A0ACC6PZP0</accession>
<comment type="caution">
    <text evidence="1">The sequence shown here is derived from an EMBL/GenBank/DDBJ whole genome shotgun (WGS) entry which is preliminary data.</text>
</comment>